<keyword evidence="2" id="KW-1185">Reference proteome</keyword>
<gene>
    <name evidence="1" type="ORF">lam_664</name>
</gene>
<dbReference type="AlphaFoldDB" id="U6B525"/>
<evidence type="ECO:0000313" key="1">
    <source>
        <dbReference type="EMBL" id="AHA28010.1"/>
    </source>
</evidence>
<dbReference type="RefSeq" id="WP_007557592.1">
    <property type="nucleotide sequence ID" value="NC_022793.1"/>
</dbReference>
<dbReference type="Proteomes" id="UP000017862">
    <property type="component" value="Chromosome"/>
</dbReference>
<dbReference type="EMBL" id="CP006604">
    <property type="protein sequence ID" value="AHA28010.1"/>
    <property type="molecule type" value="Genomic_DNA"/>
</dbReference>
<organism evidence="1 2">
    <name type="scientific">Candidatus Liberibacter americanus str. Sao Paulo</name>
    <dbReference type="NCBI Taxonomy" id="1261131"/>
    <lineage>
        <taxon>Bacteria</taxon>
        <taxon>Pseudomonadati</taxon>
        <taxon>Pseudomonadota</taxon>
        <taxon>Alphaproteobacteria</taxon>
        <taxon>Hyphomicrobiales</taxon>
        <taxon>Rhizobiaceae</taxon>
        <taxon>Liberibacter</taxon>
    </lineage>
</organism>
<name>U6B525_9HYPH</name>
<evidence type="ECO:0000313" key="2">
    <source>
        <dbReference type="Proteomes" id="UP000017862"/>
    </source>
</evidence>
<dbReference type="KEGG" id="lar:lam_664"/>
<dbReference type="HOGENOM" id="CLU_2394320_0_0_5"/>
<reference evidence="1 2" key="1">
    <citation type="journal article" date="2014" name="Mol. Plant Microbe Interact.">
        <title>The complete genome sequence of Candidatus Liberibacter americanus, associated with citrus Huanglongbing.</title>
        <authorList>
            <person name="Wulff N.A."/>
            <person name="Zhang S."/>
            <person name="Setubal J.C."/>
            <person name="Almeida N.F."/>
            <person name="Martins E.C."/>
            <person name="Harakava R."/>
            <person name="Kumar D."/>
            <person name="Rangel L.T."/>
            <person name="Foissac X."/>
            <person name="Bove J."/>
            <person name="Gabriel D.W."/>
        </authorList>
    </citation>
    <scope>NUCLEOTIDE SEQUENCE [LARGE SCALE GENOMIC DNA]</scope>
    <source>
        <strain evidence="1 2">Sao Paulo</strain>
    </source>
</reference>
<sequence>MASSILKTLDFDTIEEMEEHIIFRIAEDRIRDADRRLWKHVCNGYRKHFLDEAIVIFGDVLPVRFPVIKEALFELHKLRSGKGNLNKAGQKDRRCQIHKIREDLRDFTK</sequence>
<dbReference type="STRING" id="1261131.lam_664"/>
<proteinExistence type="predicted"/>
<accession>U6B525</accession>
<dbReference type="PATRIC" id="fig|1261131.3.peg.633"/>
<protein>
    <submittedName>
        <fullName evidence="1">Uncharacterized protein</fullName>
    </submittedName>
</protein>